<sequence>MATILITGATGFVGSALVEKCLEYGHEVYAGIRSTSSTGHLDNEKVTFITLDLSNTMQMSDRWNELSKKGENIDYVIHAAGVTIASKQQYFDEVNDFGTRNLYKSFLILHQRPTKFVFISSLAAVGPGDPVTNKPISKDQDPEPITAYGRSKRAAEKFLLGQTEISTTIIRPTAVYGPRDKSFLQIFKAIRWGFEPYMTSPKQQLSFIHVEDLVVVIIMLTVDANNQKVYHLSDSFNYTLHDFMLIVKQVLGVKTIKIKIPSLVLRGLVEMIEFKIKLTGRASDLNRDKQKELIANNWGCDTEMLYHEVDYHPKYSLSDGLVNVLQWYKKQRLL</sequence>
<evidence type="ECO:0000313" key="1">
    <source>
        <dbReference type="EMBL" id="QZE12734.1"/>
    </source>
</evidence>
<dbReference type="EMBL" id="CP081303">
    <property type="protein sequence ID" value="QZE12734.1"/>
    <property type="molecule type" value="Genomic_DNA"/>
</dbReference>
<gene>
    <name evidence="1" type="ORF">K4L44_09040</name>
</gene>
<reference evidence="1" key="1">
    <citation type="submission" date="2021-08" db="EMBL/GenBank/DDBJ databases">
        <title>Novel anaerobic bacterium isolated from sea squirt in East Sea, Republic of Korea.</title>
        <authorList>
            <person name="Nguyen T.H."/>
            <person name="Li Z."/>
            <person name="Lee Y.-J."/>
            <person name="Ko J."/>
            <person name="Kim S.-G."/>
        </authorList>
    </citation>
    <scope>NUCLEOTIDE SEQUENCE</scope>
    <source>
        <strain evidence="1">KCTC 25031</strain>
    </source>
</reference>
<name>A0AC61NBE5_9BACT</name>
<evidence type="ECO:0000313" key="2">
    <source>
        <dbReference type="Proteomes" id="UP000826212"/>
    </source>
</evidence>
<organism evidence="1 2">
    <name type="scientific">Halosquirtibacter laminarini</name>
    <dbReference type="NCBI Taxonomy" id="3374600"/>
    <lineage>
        <taxon>Bacteria</taxon>
        <taxon>Pseudomonadati</taxon>
        <taxon>Bacteroidota</taxon>
        <taxon>Bacteroidia</taxon>
        <taxon>Marinilabiliales</taxon>
        <taxon>Prolixibacteraceae</taxon>
        <taxon>Halosquirtibacter</taxon>
    </lineage>
</organism>
<proteinExistence type="predicted"/>
<accession>A0AC61NBE5</accession>
<keyword evidence="2" id="KW-1185">Reference proteome</keyword>
<dbReference type="Proteomes" id="UP000826212">
    <property type="component" value="Chromosome"/>
</dbReference>
<protein>
    <submittedName>
        <fullName evidence="1">NAD(P)-dependent oxidoreductase</fullName>
    </submittedName>
</protein>